<feature type="transmembrane region" description="Helical" evidence="1">
    <location>
        <begin position="24"/>
        <end position="43"/>
    </location>
</feature>
<dbReference type="InterPro" id="IPR050583">
    <property type="entry name" value="Mycobacterial_A85_antigen"/>
</dbReference>
<dbReference type="OrthoDB" id="3670437at2"/>
<dbReference type="GO" id="GO:0016747">
    <property type="term" value="F:acyltransferase activity, transferring groups other than amino-acyl groups"/>
    <property type="evidence" value="ECO:0007669"/>
    <property type="project" value="TreeGrafter"/>
</dbReference>
<evidence type="ECO:0000313" key="3">
    <source>
        <dbReference type="Proteomes" id="UP000237752"/>
    </source>
</evidence>
<dbReference type="InterPro" id="IPR029058">
    <property type="entry name" value="AB_hydrolase_fold"/>
</dbReference>
<dbReference type="InterPro" id="IPR000801">
    <property type="entry name" value="Esterase-like"/>
</dbReference>
<keyword evidence="1" id="KW-0812">Transmembrane</keyword>
<sequence>MYPLSARPVRPGDQLSVLAPNSLFVQYLAIGAFAAVVVFAVWGWRRFRPRTASRVGVVLVAQCLVVVSIAIYYNRTDQIAATWDALAGSQQGLNPAVVVQRDGSASFGSSAFAQDRWNVSAADRLTDSQSAYRSTLVTTTIAGPQTGYNLPAQVYLPGSYADPASTTRQYPVIELLAGYPGSYLSWTYGMHLKATLDSLIAEKKMPAVIVVMPSQNPNPPSDSECVNASFAHPSSMAETYLTRDVPAYIAATYRSAPGRINWVIGGYSTGGYCAANLALRHPQVYASAMVLSGYFIGVHEHGPHQLFANRKDLRANSPQLTICEPRPKVAIFTIAAKDNKEDISAQARFIRKVPKYDALMAMTTETGGHTPVVWRIGSRHAFVWLARVLGPGVSAR</sequence>
<dbReference type="RefSeq" id="WP_106349079.1">
    <property type="nucleotide sequence ID" value="NZ_PVUE01000008.1"/>
</dbReference>
<comment type="caution">
    <text evidence="2">The sequence shown here is derived from an EMBL/GenBank/DDBJ whole genome shotgun (WGS) entry which is preliminary data.</text>
</comment>
<dbReference type="Pfam" id="PF00756">
    <property type="entry name" value="Esterase"/>
    <property type="match status" value="1"/>
</dbReference>
<name>A0A2T0ZZ91_9ACTN</name>
<proteinExistence type="predicted"/>
<dbReference type="PANTHER" id="PTHR48098">
    <property type="entry name" value="ENTEROCHELIN ESTERASE-RELATED"/>
    <property type="match status" value="1"/>
</dbReference>
<evidence type="ECO:0000313" key="2">
    <source>
        <dbReference type="EMBL" id="PRZ41679.1"/>
    </source>
</evidence>
<dbReference type="PANTHER" id="PTHR48098:SF1">
    <property type="entry name" value="DIACYLGLYCEROL ACYLTRANSFERASE_MYCOLYLTRANSFERASE AG85A"/>
    <property type="match status" value="1"/>
</dbReference>
<accession>A0A2T0ZZ91</accession>
<keyword evidence="3" id="KW-1185">Reference proteome</keyword>
<reference evidence="2 3" key="1">
    <citation type="submission" date="2018-03" db="EMBL/GenBank/DDBJ databases">
        <title>Genomic Encyclopedia of Archaeal and Bacterial Type Strains, Phase II (KMG-II): from individual species to whole genera.</title>
        <authorList>
            <person name="Goeker M."/>
        </authorList>
    </citation>
    <scope>NUCLEOTIDE SEQUENCE [LARGE SCALE GENOMIC DNA]</scope>
    <source>
        <strain evidence="2 3">DSM 100065</strain>
    </source>
</reference>
<gene>
    <name evidence="2" type="ORF">CLV47_10838</name>
</gene>
<keyword evidence="1" id="KW-0472">Membrane</keyword>
<dbReference type="Gene3D" id="3.40.50.1820">
    <property type="entry name" value="alpha/beta hydrolase"/>
    <property type="match status" value="1"/>
</dbReference>
<evidence type="ECO:0000256" key="1">
    <source>
        <dbReference type="SAM" id="Phobius"/>
    </source>
</evidence>
<feature type="transmembrane region" description="Helical" evidence="1">
    <location>
        <begin position="55"/>
        <end position="73"/>
    </location>
</feature>
<dbReference type="Proteomes" id="UP000237752">
    <property type="component" value="Unassembled WGS sequence"/>
</dbReference>
<dbReference type="AlphaFoldDB" id="A0A2T0ZZ91"/>
<protein>
    <submittedName>
        <fullName evidence="2">Putative esterase</fullName>
    </submittedName>
</protein>
<organism evidence="2 3">
    <name type="scientific">Antricoccus suffuscus</name>
    <dbReference type="NCBI Taxonomy" id="1629062"/>
    <lineage>
        <taxon>Bacteria</taxon>
        <taxon>Bacillati</taxon>
        <taxon>Actinomycetota</taxon>
        <taxon>Actinomycetes</taxon>
        <taxon>Geodermatophilales</taxon>
        <taxon>Antricoccaceae</taxon>
        <taxon>Antricoccus</taxon>
    </lineage>
</organism>
<keyword evidence="1" id="KW-1133">Transmembrane helix</keyword>
<dbReference type="EMBL" id="PVUE01000008">
    <property type="protein sequence ID" value="PRZ41679.1"/>
    <property type="molecule type" value="Genomic_DNA"/>
</dbReference>
<dbReference type="SUPFAM" id="SSF53474">
    <property type="entry name" value="alpha/beta-Hydrolases"/>
    <property type="match status" value="1"/>
</dbReference>